<comment type="caution">
    <text evidence="2">The sequence shown here is derived from an EMBL/GenBank/DDBJ whole genome shotgun (WGS) entry which is preliminary data.</text>
</comment>
<sequence length="789" mass="91344">MSFLSSLFTSTEEQIQQEFDLGIQPLRSRKWAHFNWSHILLDISGPFHSTKCLPKETFREILQFNDMEMLIGQIFSLLYVAADRCKESVSPKAQLTLRNGLVLIYQMMKNYVDLLWEQYEKEDVNVDVKTGSRRRCDEDNDDDDNNSNNNNNNSVQKSNDNNNNGTALLMSTTIATSTMSTQIHLDPPHFQNDFYKNMLRILLMSGDERVFREDVIECSNFMLAFLLSDRIYGPLFLMYVNELRFQNSTLEALFFNSLDRLLCYQKRPELHICLPHVYSILWSLFSYSNFNNRIFLEMIPQRRNENKNLSNFLSLFLLHVKKYSMHNGGSNPSQNGKVSNFGVFIQNNDTEMLTRHEYSTCNYALQMLLIFTLNNPEFRCLFFDHVKSVPLFWDMLLSRVSQNLNKNAFFKTMEDQQWLKQSILIMRLLYVAVQSDLMRERLLSEFASEKQEKDLLESLFYSNSDKKEAIISGRLFSFIKWISVISTNNVTKKQIQVIESVETNNESSNTETNTTTRKEIMVFVDSDMTCLTLRMLLVIARKNREVLLNELMAIKDFSDFFMTTLIVNLRTISDMVTFMTPLCGKKTSEMMHGDSSKEFSNGETIVHMCQVFKQIANIVISILIELIMGNAPLALIESKTFHDGSNQSIASDMDSISDDISNLDSNRTTAGSSSIAASTTITTNNTITNPETIEKNKQLLSLHRSLMKYEKSIHLAREAFEPVCRFFAHRRESKATSGGDEVWDRHPPRQQHVQREELEEESDHVLLDNLIQLVAYAQYFKNRYGESDA</sequence>
<keyword evidence="3" id="KW-1185">Reference proteome</keyword>
<protein>
    <recommendedName>
        <fullName evidence="4">Dymeclin</fullName>
    </recommendedName>
</protein>
<reference evidence="2 3" key="1">
    <citation type="journal article" date="2019" name="Sci. Rep.">
        <title>Nanopore sequencing improves the draft genome of the human pathogenic amoeba Naegleria fowleri.</title>
        <authorList>
            <person name="Liechti N."/>
            <person name="Schurch N."/>
            <person name="Bruggmann R."/>
            <person name="Wittwer M."/>
        </authorList>
    </citation>
    <scope>NUCLEOTIDE SEQUENCE [LARGE SCALE GENOMIC DNA]</scope>
    <source>
        <strain evidence="2 3">ATCC 30894</strain>
    </source>
</reference>
<evidence type="ECO:0000313" key="3">
    <source>
        <dbReference type="Proteomes" id="UP000444721"/>
    </source>
</evidence>
<dbReference type="OrthoDB" id="10365132at2759"/>
<feature type="compositionally biased region" description="Low complexity" evidence="1">
    <location>
        <begin position="146"/>
        <end position="163"/>
    </location>
</feature>
<dbReference type="VEuPathDB" id="AmoebaDB:FDP41_008022"/>
<accession>A0A6A5C430</accession>
<evidence type="ECO:0000313" key="2">
    <source>
        <dbReference type="EMBL" id="KAF0984107.1"/>
    </source>
</evidence>
<dbReference type="Proteomes" id="UP000444721">
    <property type="component" value="Unassembled WGS sequence"/>
</dbReference>
<dbReference type="EMBL" id="VFQX01000004">
    <property type="protein sequence ID" value="KAF0984107.1"/>
    <property type="molecule type" value="Genomic_DNA"/>
</dbReference>
<dbReference type="VEuPathDB" id="AmoebaDB:NF0036750"/>
<feature type="region of interest" description="Disordered" evidence="1">
    <location>
        <begin position="736"/>
        <end position="760"/>
    </location>
</feature>
<proteinExistence type="predicted"/>
<dbReference type="RefSeq" id="XP_044568820.1">
    <property type="nucleotide sequence ID" value="XM_044711832.1"/>
</dbReference>
<organism evidence="2 3">
    <name type="scientific">Naegleria fowleri</name>
    <name type="common">Brain eating amoeba</name>
    <dbReference type="NCBI Taxonomy" id="5763"/>
    <lineage>
        <taxon>Eukaryota</taxon>
        <taxon>Discoba</taxon>
        <taxon>Heterolobosea</taxon>
        <taxon>Tetramitia</taxon>
        <taxon>Eutetramitia</taxon>
        <taxon>Vahlkampfiidae</taxon>
        <taxon>Naegleria</taxon>
    </lineage>
</organism>
<evidence type="ECO:0008006" key="4">
    <source>
        <dbReference type="Google" id="ProtNLM"/>
    </source>
</evidence>
<dbReference type="GeneID" id="68115240"/>
<feature type="region of interest" description="Disordered" evidence="1">
    <location>
        <begin position="132"/>
        <end position="163"/>
    </location>
</feature>
<name>A0A6A5C430_NAEFO</name>
<dbReference type="AlphaFoldDB" id="A0A6A5C430"/>
<dbReference type="VEuPathDB" id="AmoebaDB:NfTy_004160"/>
<gene>
    <name evidence="2" type="ORF">FDP41_008022</name>
</gene>
<evidence type="ECO:0000256" key="1">
    <source>
        <dbReference type="SAM" id="MobiDB-lite"/>
    </source>
</evidence>